<dbReference type="RefSeq" id="WP_114126426.1">
    <property type="nucleotide sequence ID" value="NZ_QOUI01000005.1"/>
</dbReference>
<dbReference type="InterPro" id="IPR002772">
    <property type="entry name" value="Glyco_hydro_3_C"/>
</dbReference>
<dbReference type="PANTHER" id="PTHR42721:SF3">
    <property type="entry name" value="BETA-D-XYLOSIDASE 5-RELATED"/>
    <property type="match status" value="1"/>
</dbReference>
<dbReference type="Pfam" id="PF01915">
    <property type="entry name" value="Glyco_hydro_3_C"/>
    <property type="match status" value="1"/>
</dbReference>
<reference evidence="5 6" key="1">
    <citation type="submission" date="2018-07" db="EMBL/GenBank/DDBJ databases">
        <title>Desertimonas flava gen. nov. sp. nov.</title>
        <authorList>
            <person name="Liu S."/>
        </authorList>
    </citation>
    <scope>NUCLEOTIDE SEQUENCE [LARGE SCALE GENOMIC DNA]</scope>
    <source>
        <strain evidence="5 6">16Sb5-5</strain>
    </source>
</reference>
<keyword evidence="6" id="KW-1185">Reference proteome</keyword>
<accession>A0A367YUU8</accession>
<dbReference type="Proteomes" id="UP000252770">
    <property type="component" value="Unassembled WGS sequence"/>
</dbReference>
<evidence type="ECO:0000313" key="6">
    <source>
        <dbReference type="Proteomes" id="UP000252770"/>
    </source>
</evidence>
<evidence type="ECO:0000256" key="3">
    <source>
        <dbReference type="ARBA" id="ARBA00022801"/>
    </source>
</evidence>
<name>A0A367YUU8_9ACTN</name>
<dbReference type="InterPro" id="IPR036962">
    <property type="entry name" value="Glyco_hydro_3_N_sf"/>
</dbReference>
<dbReference type="GO" id="GO:0031222">
    <property type="term" value="P:arabinan catabolic process"/>
    <property type="evidence" value="ECO:0007669"/>
    <property type="project" value="TreeGrafter"/>
</dbReference>
<proteinExistence type="inferred from homology"/>
<dbReference type="Gene3D" id="3.40.50.1700">
    <property type="entry name" value="Glycoside hydrolase family 3 C-terminal domain"/>
    <property type="match status" value="1"/>
</dbReference>
<dbReference type="Gene3D" id="2.60.40.10">
    <property type="entry name" value="Immunoglobulins"/>
    <property type="match status" value="1"/>
</dbReference>
<dbReference type="Pfam" id="PF14310">
    <property type="entry name" value="Fn3-like"/>
    <property type="match status" value="1"/>
</dbReference>
<comment type="caution">
    <text evidence="5">The sequence shown here is derived from an EMBL/GenBank/DDBJ whole genome shotgun (WGS) entry which is preliminary data.</text>
</comment>
<dbReference type="InterPro" id="IPR036881">
    <property type="entry name" value="Glyco_hydro_3_C_sf"/>
</dbReference>
<gene>
    <name evidence="5" type="ORF">DT076_09405</name>
</gene>
<dbReference type="SMART" id="SM01217">
    <property type="entry name" value="Fn3_like"/>
    <property type="match status" value="1"/>
</dbReference>
<dbReference type="PRINTS" id="PR00133">
    <property type="entry name" value="GLHYDRLASE3"/>
</dbReference>
<organism evidence="5 6">
    <name type="scientific">Desertihabitans brevis</name>
    <dbReference type="NCBI Taxonomy" id="2268447"/>
    <lineage>
        <taxon>Bacteria</taxon>
        <taxon>Bacillati</taxon>
        <taxon>Actinomycetota</taxon>
        <taxon>Actinomycetes</taxon>
        <taxon>Propionibacteriales</taxon>
        <taxon>Propionibacteriaceae</taxon>
        <taxon>Desertihabitans</taxon>
    </lineage>
</organism>
<evidence type="ECO:0000256" key="2">
    <source>
        <dbReference type="ARBA" id="ARBA00022729"/>
    </source>
</evidence>
<keyword evidence="3" id="KW-0378">Hydrolase</keyword>
<sequence length="928" mass="98875">MPQDWSPRVRELLGSLSTEQKVAMLHQHQPALPEHGLADFHTGQEALHGVAWIGEATVFPQAVGLGASWDADLLERVGAVVGTELRAHHAKDPAVGLNAWAPVVNPLRHPGWGRNEEGLSEDPHLTAELATGYARGLRGDDERVWRCVPTLKHLSAYNVEDHRDVLSVQVPPRVLHEYELPAFLGPARAGVVGAVMPSYNLVNGRPAHLDAEAIEAVREAADGLLAVVSDAYAPGNVASVQLPGLDPAGAYGLVLRAGVDSFTQDAADPGPTRRHLTEALERGVITVADVDAAVGRLLTLRERTGELDPSTDPYASIGPDQIDLPEHRALAREVAGRSVVVLTNPTVLSRSEGENATPDRVLPLPPDASVAVVGPLADRVLTDWYSGTPPYAVSVADAFAERGPTRTADGLDRVVLRVQGTPGWLGVDEHARVRAGERSAATAWALQDWGDGLLTLDSGRGLMGSRDGRTVDVHATRVGGWEVQESFATQVHADGSWSLLHLGTRRWLWSRPDGVIEAGAARIGQAARFEVTTVASGTAEAVRLARESDVAVVVVGNDPHLNGRETADRPSLELPPAQAELVRSVAAVQPRAVVVVVSSYPYVLDDDLAALPLVWTSHGGQELGHGVVDVLTGAVEPSGRLPQPWPLRPSDCGGITDYDLESARQTSWWSPHAPRFALGHGLHFGDVRYGTVTASVVGDEVALEVALVNHGARTAPELVQVYHRVEVPGREGPRRLVAHTRVELAPGEERTVTLRVPRERLTLWDVTADRFWLPGGEHRFEVGASAADVRSRATVELAGDEAPCHRPARRPVRAECWSWCEGLELAPREVLSGSVLRPVAGGGRAGYGPVDVDGLDAVRLVLRRRGPGRVEVAAAWVGGSEVSVGAEGDGLPEVVLPRPGQVGQPAELEVALSGPVELVEISAVGGAR</sequence>
<dbReference type="Gene3D" id="3.20.20.300">
    <property type="entry name" value="Glycoside hydrolase, family 3, N-terminal domain"/>
    <property type="match status" value="1"/>
</dbReference>
<evidence type="ECO:0000256" key="1">
    <source>
        <dbReference type="ARBA" id="ARBA00005336"/>
    </source>
</evidence>
<keyword evidence="2" id="KW-0732">Signal</keyword>
<evidence type="ECO:0000313" key="5">
    <source>
        <dbReference type="EMBL" id="RCK69665.1"/>
    </source>
</evidence>
<dbReference type="SUPFAM" id="SSF51445">
    <property type="entry name" value="(Trans)glycosidases"/>
    <property type="match status" value="1"/>
</dbReference>
<dbReference type="GO" id="GO:0046556">
    <property type="term" value="F:alpha-L-arabinofuranosidase activity"/>
    <property type="evidence" value="ECO:0007669"/>
    <property type="project" value="TreeGrafter"/>
</dbReference>
<dbReference type="InterPro" id="IPR001764">
    <property type="entry name" value="Glyco_hydro_3_N"/>
</dbReference>
<dbReference type="GO" id="GO:0045493">
    <property type="term" value="P:xylan catabolic process"/>
    <property type="evidence" value="ECO:0007669"/>
    <property type="project" value="InterPro"/>
</dbReference>
<evidence type="ECO:0000259" key="4">
    <source>
        <dbReference type="SMART" id="SM01217"/>
    </source>
</evidence>
<dbReference type="InterPro" id="IPR017853">
    <property type="entry name" value="GH"/>
</dbReference>
<comment type="similarity">
    <text evidence="1">Belongs to the glycosyl hydrolase 3 family.</text>
</comment>
<feature type="domain" description="Fibronectin type III-like" evidence="4">
    <location>
        <begin position="717"/>
        <end position="786"/>
    </location>
</feature>
<dbReference type="Pfam" id="PF00933">
    <property type="entry name" value="Glyco_hydro_3"/>
    <property type="match status" value="1"/>
</dbReference>
<dbReference type="Gene3D" id="2.60.120.380">
    <property type="match status" value="1"/>
</dbReference>
<dbReference type="InterPro" id="IPR044993">
    <property type="entry name" value="BXL"/>
</dbReference>
<dbReference type="GO" id="GO:0009044">
    <property type="term" value="F:xylan 1,4-beta-xylosidase activity"/>
    <property type="evidence" value="ECO:0007669"/>
    <property type="project" value="InterPro"/>
</dbReference>
<protein>
    <submittedName>
        <fullName evidence="5">Beta-glucosidase</fullName>
    </submittedName>
</protein>
<dbReference type="InterPro" id="IPR026891">
    <property type="entry name" value="Fn3-like"/>
</dbReference>
<dbReference type="PANTHER" id="PTHR42721">
    <property type="entry name" value="SUGAR HYDROLASE-RELATED"/>
    <property type="match status" value="1"/>
</dbReference>
<dbReference type="SUPFAM" id="SSF52279">
    <property type="entry name" value="Beta-D-glucan exohydrolase, C-terminal domain"/>
    <property type="match status" value="1"/>
</dbReference>
<dbReference type="EMBL" id="QOUI01000005">
    <property type="protein sequence ID" value="RCK69665.1"/>
    <property type="molecule type" value="Genomic_DNA"/>
</dbReference>
<dbReference type="AlphaFoldDB" id="A0A367YUU8"/>
<dbReference type="InterPro" id="IPR013783">
    <property type="entry name" value="Ig-like_fold"/>
</dbReference>